<protein>
    <submittedName>
        <fullName evidence="2">Uncharacterized protein</fullName>
    </submittedName>
</protein>
<feature type="compositionally biased region" description="Basic residues" evidence="1">
    <location>
        <begin position="1"/>
        <end position="10"/>
    </location>
</feature>
<feature type="compositionally biased region" description="Polar residues" evidence="1">
    <location>
        <begin position="43"/>
        <end position="53"/>
    </location>
</feature>
<dbReference type="AlphaFoldDB" id="A0AAV4NNR6"/>
<keyword evidence="3" id="KW-1185">Reference proteome</keyword>
<gene>
    <name evidence="2" type="ORF">CDAR_490791</name>
</gene>
<evidence type="ECO:0000313" key="3">
    <source>
        <dbReference type="Proteomes" id="UP001054837"/>
    </source>
</evidence>
<organism evidence="2 3">
    <name type="scientific">Caerostris darwini</name>
    <dbReference type="NCBI Taxonomy" id="1538125"/>
    <lineage>
        <taxon>Eukaryota</taxon>
        <taxon>Metazoa</taxon>
        <taxon>Ecdysozoa</taxon>
        <taxon>Arthropoda</taxon>
        <taxon>Chelicerata</taxon>
        <taxon>Arachnida</taxon>
        <taxon>Araneae</taxon>
        <taxon>Araneomorphae</taxon>
        <taxon>Entelegynae</taxon>
        <taxon>Araneoidea</taxon>
        <taxon>Araneidae</taxon>
        <taxon>Caerostris</taxon>
    </lineage>
</organism>
<name>A0AAV4NNR6_9ARAC</name>
<proteinExistence type="predicted"/>
<dbReference type="Proteomes" id="UP001054837">
    <property type="component" value="Unassembled WGS sequence"/>
</dbReference>
<comment type="caution">
    <text evidence="2">The sequence shown here is derived from an EMBL/GenBank/DDBJ whole genome shotgun (WGS) entry which is preliminary data.</text>
</comment>
<feature type="compositionally biased region" description="Polar residues" evidence="1">
    <location>
        <begin position="66"/>
        <end position="82"/>
    </location>
</feature>
<reference evidence="2 3" key="1">
    <citation type="submission" date="2021-06" db="EMBL/GenBank/DDBJ databases">
        <title>Caerostris darwini draft genome.</title>
        <authorList>
            <person name="Kono N."/>
            <person name="Arakawa K."/>
        </authorList>
    </citation>
    <scope>NUCLEOTIDE SEQUENCE [LARGE SCALE GENOMIC DNA]</scope>
</reference>
<dbReference type="EMBL" id="BPLQ01001741">
    <property type="protein sequence ID" value="GIX84867.1"/>
    <property type="molecule type" value="Genomic_DNA"/>
</dbReference>
<feature type="region of interest" description="Disordered" evidence="1">
    <location>
        <begin position="43"/>
        <end position="88"/>
    </location>
</feature>
<evidence type="ECO:0000313" key="2">
    <source>
        <dbReference type="EMBL" id="GIX84867.1"/>
    </source>
</evidence>
<evidence type="ECO:0000256" key="1">
    <source>
        <dbReference type="SAM" id="MobiDB-lite"/>
    </source>
</evidence>
<sequence>MTLRRKKTMKKNNPLILPSLSQNNDSPKTVEHVLLTASHLCTTPTARPKTSLSADFLPEKWDSRQGRQTPPSGIGTSDTVTFETDLKF</sequence>
<feature type="region of interest" description="Disordered" evidence="1">
    <location>
        <begin position="1"/>
        <end position="26"/>
    </location>
</feature>
<accession>A0AAV4NNR6</accession>